<dbReference type="InterPro" id="IPR006043">
    <property type="entry name" value="NCS2"/>
</dbReference>
<keyword evidence="6 7" id="KW-0472">Membrane</keyword>
<dbReference type="PANTHER" id="PTHR43337:SF1">
    <property type="entry name" value="XANTHINE_URACIL PERMEASE C887.17-RELATED"/>
    <property type="match status" value="1"/>
</dbReference>
<proteinExistence type="inferred from homology"/>
<protein>
    <submittedName>
        <fullName evidence="8">NCS2 family permease</fullName>
    </submittedName>
</protein>
<keyword evidence="4 7" id="KW-0812">Transmembrane</keyword>
<comment type="subcellular location">
    <subcellularLocation>
        <location evidence="1">Endomembrane system</location>
        <topology evidence="1">Multi-pass membrane protein</topology>
    </subcellularLocation>
</comment>
<organism evidence="8 9">
    <name type="scientific">Collinsella acetigenes</name>
    <dbReference type="NCBI Taxonomy" id="2713419"/>
    <lineage>
        <taxon>Bacteria</taxon>
        <taxon>Bacillati</taxon>
        <taxon>Actinomycetota</taxon>
        <taxon>Coriobacteriia</taxon>
        <taxon>Coriobacteriales</taxon>
        <taxon>Coriobacteriaceae</taxon>
        <taxon>Collinsella</taxon>
    </lineage>
</organism>
<feature type="transmembrane region" description="Helical" evidence="7">
    <location>
        <begin position="166"/>
        <end position="185"/>
    </location>
</feature>
<evidence type="ECO:0000313" key="8">
    <source>
        <dbReference type="EMBL" id="NMF55887.1"/>
    </source>
</evidence>
<feature type="transmembrane region" description="Helical" evidence="7">
    <location>
        <begin position="382"/>
        <end position="412"/>
    </location>
</feature>
<gene>
    <name evidence="8" type="ORF">HF320_06055</name>
</gene>
<evidence type="ECO:0000256" key="5">
    <source>
        <dbReference type="ARBA" id="ARBA00022989"/>
    </source>
</evidence>
<feature type="transmembrane region" description="Helical" evidence="7">
    <location>
        <begin position="20"/>
        <end position="41"/>
    </location>
</feature>
<dbReference type="PANTHER" id="PTHR43337">
    <property type="entry name" value="XANTHINE/URACIL PERMEASE C887.17-RELATED"/>
    <property type="match status" value="1"/>
</dbReference>
<dbReference type="EMBL" id="JABBCP010000004">
    <property type="protein sequence ID" value="NMF55887.1"/>
    <property type="molecule type" value="Genomic_DNA"/>
</dbReference>
<dbReference type="GO" id="GO:0005345">
    <property type="term" value="F:purine nucleobase transmembrane transporter activity"/>
    <property type="evidence" value="ECO:0007669"/>
    <property type="project" value="TreeGrafter"/>
</dbReference>
<name>A0A7X9UCU8_9ACTN</name>
<feature type="transmembrane region" description="Helical" evidence="7">
    <location>
        <begin position="419"/>
        <end position="436"/>
    </location>
</feature>
<dbReference type="InterPro" id="IPR045018">
    <property type="entry name" value="Azg-like"/>
</dbReference>
<sequence length="437" mass="44396">MESFFKYGERGSSFGTEVRAGLTTFLAMAYIIAVNPAILSGAGIDGGALACATCLGAGIMTICMGIFANRPLACASGLGINAMVAGITATMCGGDWHVAMGVIFLEGVVILLLVLCGLREAIMDAIPVTLRHAISVGLGLFIALIGLADAGIIVAGNGTLVGLGDVTSPTFIVGIVSIIVTVALASRNVPGSLLIGIIVAVLAGIPLGVTQAPTGIVAPLNLSTFGAPFAATADGSLAIVKVLTDPMLLVVAFSLLMSDFFDTMGTAMAVAKQGEFLTEDGNVEDIRPILIVDSVAAAAGGFMGVSSITTFVESTSGAADGGRSGLTSVTTGVLFILAAFFSPIVSVVSSAATCGALVYVGYLMMTEVTEIDWTDVSQGFPTFMIAAGVSFTYSISAGIGLGFIAYVIVAIFTGKAREIKPLMWIAALAFLVYFFVA</sequence>
<evidence type="ECO:0000256" key="4">
    <source>
        <dbReference type="ARBA" id="ARBA00022692"/>
    </source>
</evidence>
<comment type="similarity">
    <text evidence="2">Belongs to the nucleobase:cation symporter-2 (NCS2) (TC 2.A.40) family. Azg-like subfamily.</text>
</comment>
<feature type="transmembrane region" description="Helical" evidence="7">
    <location>
        <begin position="96"/>
        <end position="118"/>
    </location>
</feature>
<dbReference type="Proteomes" id="UP000546970">
    <property type="component" value="Unassembled WGS sequence"/>
</dbReference>
<feature type="transmembrane region" description="Helical" evidence="7">
    <location>
        <begin position="192"/>
        <end position="210"/>
    </location>
</feature>
<feature type="transmembrane region" description="Helical" evidence="7">
    <location>
        <begin position="130"/>
        <end position="154"/>
    </location>
</feature>
<dbReference type="GO" id="GO:0005886">
    <property type="term" value="C:plasma membrane"/>
    <property type="evidence" value="ECO:0007669"/>
    <property type="project" value="TreeGrafter"/>
</dbReference>
<reference evidence="8 9" key="1">
    <citation type="submission" date="2020-04" db="EMBL/GenBank/DDBJ databases">
        <title>Collinsella sp. KGMB02528 nov., an anaerobic actinobacterium isolated from human feces.</title>
        <authorList>
            <person name="Han K.-I."/>
            <person name="Eom M.K."/>
            <person name="Kim J.-S."/>
            <person name="Lee K.C."/>
            <person name="Suh M.K."/>
            <person name="Park S.-H."/>
            <person name="Lee J.H."/>
            <person name="Kang S.W."/>
            <person name="Park J.-E."/>
            <person name="Oh B.S."/>
            <person name="Yu S.Y."/>
            <person name="Choi S.-H."/>
            <person name="Lee D.H."/>
            <person name="Yoon H."/>
            <person name="Kim B.-Y."/>
            <person name="Lee J.H."/>
            <person name="Lee J.-S."/>
        </authorList>
    </citation>
    <scope>NUCLEOTIDE SEQUENCE [LARGE SCALE GENOMIC DNA]</scope>
    <source>
        <strain evidence="8 9">KGMB02528</strain>
    </source>
</reference>
<dbReference type="AlphaFoldDB" id="A0A7X9UCU8"/>
<evidence type="ECO:0000256" key="2">
    <source>
        <dbReference type="ARBA" id="ARBA00005697"/>
    </source>
</evidence>
<dbReference type="GO" id="GO:0012505">
    <property type="term" value="C:endomembrane system"/>
    <property type="evidence" value="ECO:0007669"/>
    <property type="project" value="UniProtKB-SubCell"/>
</dbReference>
<dbReference type="Pfam" id="PF00860">
    <property type="entry name" value="Xan_ur_permease"/>
    <property type="match status" value="1"/>
</dbReference>
<keyword evidence="5 7" id="KW-1133">Transmembrane helix</keyword>
<accession>A0A7X9UCU8</accession>
<feature type="transmembrane region" description="Helical" evidence="7">
    <location>
        <begin position="333"/>
        <end position="362"/>
    </location>
</feature>
<comment type="caution">
    <text evidence="8">The sequence shown here is derived from an EMBL/GenBank/DDBJ whole genome shotgun (WGS) entry which is preliminary data.</text>
</comment>
<evidence type="ECO:0000256" key="6">
    <source>
        <dbReference type="ARBA" id="ARBA00023136"/>
    </source>
</evidence>
<keyword evidence="3" id="KW-0813">Transport</keyword>
<evidence type="ECO:0000256" key="7">
    <source>
        <dbReference type="SAM" id="Phobius"/>
    </source>
</evidence>
<evidence type="ECO:0000256" key="1">
    <source>
        <dbReference type="ARBA" id="ARBA00004127"/>
    </source>
</evidence>
<dbReference type="RefSeq" id="WP_169277528.1">
    <property type="nucleotide sequence ID" value="NZ_JABBCP010000004.1"/>
</dbReference>
<keyword evidence="9" id="KW-1185">Reference proteome</keyword>
<feature type="transmembrane region" description="Helical" evidence="7">
    <location>
        <begin position="47"/>
        <end position="67"/>
    </location>
</feature>
<evidence type="ECO:0000313" key="9">
    <source>
        <dbReference type="Proteomes" id="UP000546970"/>
    </source>
</evidence>
<evidence type="ECO:0000256" key="3">
    <source>
        <dbReference type="ARBA" id="ARBA00022448"/>
    </source>
</evidence>